<proteinExistence type="predicted"/>
<name>A0A8S5V2C9_9CAUD</name>
<sequence>MEDFTVFAQFYKSLTCKSTLPMRKAYHLILTEQSGHNFV</sequence>
<protein>
    <submittedName>
        <fullName evidence="1">Uncharacterized protein</fullName>
    </submittedName>
</protein>
<organism evidence="1">
    <name type="scientific">CrAss-like virus sp. ctelJ1</name>
    <dbReference type="NCBI Taxonomy" id="2825838"/>
    <lineage>
        <taxon>Viruses</taxon>
        <taxon>Duplodnaviria</taxon>
        <taxon>Heunggongvirae</taxon>
        <taxon>Uroviricota</taxon>
        <taxon>Caudoviricetes</taxon>
        <taxon>Crassvirales</taxon>
    </lineage>
</organism>
<accession>A0A8S5V2C9</accession>
<dbReference type="EMBL" id="BK016184">
    <property type="protein sequence ID" value="DAG00906.1"/>
    <property type="molecule type" value="Genomic_DNA"/>
</dbReference>
<reference evidence="1" key="1">
    <citation type="journal article" date="2021" name="Proc. Natl. Acad. Sci. U.S.A.">
        <title>A Catalog of Tens of Thousands of Viruses from Human Metagenomes Reveals Hidden Associations with Chronic Diseases.</title>
        <authorList>
            <person name="Tisza M.J."/>
            <person name="Buck C.B."/>
        </authorList>
    </citation>
    <scope>NUCLEOTIDE SEQUENCE</scope>
    <source>
        <strain evidence="1">CtelJ1</strain>
    </source>
</reference>
<evidence type="ECO:0000313" key="1">
    <source>
        <dbReference type="EMBL" id="DAG00906.1"/>
    </source>
</evidence>